<evidence type="ECO:0000256" key="2">
    <source>
        <dbReference type="SAM" id="Phobius"/>
    </source>
</evidence>
<dbReference type="InterPro" id="IPR009936">
    <property type="entry name" value="DUF1468"/>
</dbReference>
<keyword evidence="5" id="KW-1185">Reference proteome</keyword>
<name>A0ABT1NUS6_9MICC</name>
<organism evidence="4 5">
    <name type="scientific">Arthrobacter jinronghuae</name>
    <dbReference type="NCBI Taxonomy" id="2964609"/>
    <lineage>
        <taxon>Bacteria</taxon>
        <taxon>Bacillati</taxon>
        <taxon>Actinomycetota</taxon>
        <taxon>Actinomycetes</taxon>
        <taxon>Micrococcales</taxon>
        <taxon>Micrococcaceae</taxon>
        <taxon>Arthrobacter</taxon>
    </lineage>
</organism>
<dbReference type="EMBL" id="JANFLP010000018">
    <property type="protein sequence ID" value="MCQ1951486.1"/>
    <property type="molecule type" value="Genomic_DNA"/>
</dbReference>
<dbReference type="Proteomes" id="UP001206924">
    <property type="component" value="Unassembled WGS sequence"/>
</dbReference>
<protein>
    <submittedName>
        <fullName evidence="4">Tripartite tricarboxylate transporter TctB family protein</fullName>
    </submittedName>
</protein>
<proteinExistence type="predicted"/>
<comment type="caution">
    <text evidence="4">The sequence shown here is derived from an EMBL/GenBank/DDBJ whole genome shotgun (WGS) entry which is preliminary data.</text>
</comment>
<keyword evidence="2" id="KW-0812">Transmembrane</keyword>
<accession>A0ABT1NUS6</accession>
<reference evidence="4 5" key="1">
    <citation type="submission" date="2022-07" db="EMBL/GenBank/DDBJ databases">
        <title>Novel species in genus Arthrobacter.</title>
        <authorList>
            <person name="Liu Y."/>
        </authorList>
    </citation>
    <scope>NUCLEOTIDE SEQUENCE [LARGE SCALE GENOMIC DNA]</scope>
    <source>
        <strain evidence="5">zg-Y859</strain>
    </source>
</reference>
<feature type="transmembrane region" description="Helical" evidence="2">
    <location>
        <begin position="115"/>
        <end position="148"/>
    </location>
</feature>
<dbReference type="RefSeq" id="WP_255866514.1">
    <property type="nucleotide sequence ID" value="NZ_CP104263.1"/>
</dbReference>
<feature type="transmembrane region" description="Helical" evidence="2">
    <location>
        <begin position="72"/>
        <end position="94"/>
    </location>
</feature>
<feature type="region of interest" description="Disordered" evidence="1">
    <location>
        <begin position="1"/>
        <end position="29"/>
    </location>
</feature>
<gene>
    <name evidence="4" type="ORF">NNX28_16310</name>
</gene>
<feature type="transmembrane region" description="Helical" evidence="2">
    <location>
        <begin position="40"/>
        <end position="60"/>
    </location>
</feature>
<keyword evidence="2" id="KW-0472">Membrane</keyword>
<feature type="transmembrane region" description="Helical" evidence="2">
    <location>
        <begin position="160"/>
        <end position="182"/>
    </location>
</feature>
<keyword evidence="2" id="KW-1133">Transmembrane helix</keyword>
<feature type="domain" description="DUF1468" evidence="3">
    <location>
        <begin position="42"/>
        <end position="183"/>
    </location>
</feature>
<evidence type="ECO:0000313" key="5">
    <source>
        <dbReference type="Proteomes" id="UP001206924"/>
    </source>
</evidence>
<sequence length="191" mass="20547">MSNPVPPPTGMAETQRPQPAGTPDATPAVRTSWRDGRSGLLLSLLMVLFSTYLLIGILTMDVGEGTDFPGPKFFPGILMVAGYVLAVLLALHYLRSPEHPTETSARTYRTFTDWSAVLWSAGGFLLFALTLETLGWIIAAAMLFWFVAKGFGSRRPLFDVSFALLISSAIYLAFSVGLGLNLPSGILGGSF</sequence>
<dbReference type="Pfam" id="PF07331">
    <property type="entry name" value="TctB"/>
    <property type="match status" value="1"/>
</dbReference>
<evidence type="ECO:0000256" key="1">
    <source>
        <dbReference type="SAM" id="MobiDB-lite"/>
    </source>
</evidence>
<evidence type="ECO:0000313" key="4">
    <source>
        <dbReference type="EMBL" id="MCQ1951486.1"/>
    </source>
</evidence>
<evidence type="ECO:0000259" key="3">
    <source>
        <dbReference type="Pfam" id="PF07331"/>
    </source>
</evidence>